<dbReference type="PROSITE" id="PS51502">
    <property type="entry name" value="S_R_A_B_BARREL"/>
    <property type="match status" value="1"/>
</dbReference>
<reference evidence="3 6" key="2">
    <citation type="submission" date="2020-12" db="EMBL/GenBank/DDBJ databases">
        <title>FDA dAtabase for Regulatory Grade micrObial Sequences (FDA-ARGOS): Supporting development and validation of Infectious Disease Dx tests.</title>
        <authorList>
            <person name="Sproer C."/>
            <person name="Gronow S."/>
            <person name="Severitt S."/>
            <person name="Schroder I."/>
            <person name="Tallon L."/>
            <person name="Sadzewicz L."/>
            <person name="Zhao X."/>
            <person name="Boylan J."/>
            <person name="Ott S."/>
            <person name="Bowen H."/>
            <person name="Vavikolanu K."/>
            <person name="Mehta A."/>
            <person name="Aluvathingal J."/>
            <person name="Nadendla S."/>
            <person name="Lowell S."/>
            <person name="Myers T."/>
            <person name="Yan Y."/>
            <person name="Sichtig H."/>
        </authorList>
    </citation>
    <scope>NUCLEOTIDE SEQUENCE [LARGE SCALE GENOMIC DNA]</scope>
    <source>
        <strain evidence="3 6">FDAARGOS_872</strain>
    </source>
</reference>
<name>A0A378XB98_9BURK</name>
<dbReference type="PANTHER" id="PTHR33178:SF10">
    <property type="entry name" value="STRESS-RESPONSE A_B BARREL DOMAIN-CONTAINING PROTEIN"/>
    <property type="match status" value="1"/>
</dbReference>
<dbReference type="OrthoDB" id="8664291at2"/>
<evidence type="ECO:0000256" key="1">
    <source>
        <dbReference type="ARBA" id="ARBA00011738"/>
    </source>
</evidence>
<dbReference type="Gene3D" id="3.30.70.100">
    <property type="match status" value="1"/>
</dbReference>
<evidence type="ECO:0000259" key="2">
    <source>
        <dbReference type="PROSITE" id="PS51502"/>
    </source>
</evidence>
<feature type="domain" description="Stress-response A/B barrel" evidence="2">
    <location>
        <begin position="2"/>
        <end position="94"/>
    </location>
</feature>
<sequence length="103" mass="11734">MFLHIVLLKFNNKADQEFFLTVDAFVKQIQATCPGVIVYNFGDNKSNRSNGYTHATTSVFTTSAQHDAYQSHPTHQEMKAYMAEYIESMVVYDGEIQKVICES</sequence>
<proteinExistence type="predicted"/>
<evidence type="ECO:0000313" key="5">
    <source>
        <dbReference type="Proteomes" id="UP000254603"/>
    </source>
</evidence>
<dbReference type="PANTHER" id="PTHR33178">
    <property type="match status" value="1"/>
</dbReference>
<reference evidence="4 5" key="1">
    <citation type="submission" date="2018-06" db="EMBL/GenBank/DDBJ databases">
        <authorList>
            <consortium name="Pathogen Informatics"/>
            <person name="Doyle S."/>
        </authorList>
    </citation>
    <scope>NUCLEOTIDE SEQUENCE [LARGE SCALE GENOMIC DNA]</scope>
    <source>
        <strain evidence="4 5">NCTC11997</strain>
    </source>
</reference>
<accession>A0A378XB98</accession>
<comment type="subunit">
    <text evidence="1">Homodimer.</text>
</comment>
<dbReference type="RefSeq" id="WP_018574190.1">
    <property type="nucleotide sequence ID" value="NZ_CP065725.1"/>
</dbReference>
<protein>
    <submittedName>
        <fullName evidence="3">Dabb family protein</fullName>
    </submittedName>
    <submittedName>
        <fullName evidence="4">Stress responsive A/B Barrel Domain</fullName>
    </submittedName>
</protein>
<dbReference type="SMART" id="SM00886">
    <property type="entry name" value="Dabb"/>
    <property type="match status" value="1"/>
</dbReference>
<dbReference type="EMBL" id="UGSB01000001">
    <property type="protein sequence ID" value="SUA51012.1"/>
    <property type="molecule type" value="Genomic_DNA"/>
</dbReference>
<dbReference type="InterPro" id="IPR011008">
    <property type="entry name" value="Dimeric_a/b-barrel"/>
</dbReference>
<organism evidence="4 5">
    <name type="scientific">Oligella ureolytica</name>
    <dbReference type="NCBI Taxonomy" id="90244"/>
    <lineage>
        <taxon>Bacteria</taxon>
        <taxon>Pseudomonadati</taxon>
        <taxon>Pseudomonadota</taxon>
        <taxon>Betaproteobacteria</taxon>
        <taxon>Burkholderiales</taxon>
        <taxon>Alcaligenaceae</taxon>
        <taxon>Oligella</taxon>
    </lineage>
</organism>
<evidence type="ECO:0000313" key="6">
    <source>
        <dbReference type="Proteomes" id="UP000594903"/>
    </source>
</evidence>
<gene>
    <name evidence="3" type="ORF">I6G29_01975</name>
    <name evidence="4" type="ORF">NCTC11997_00443</name>
</gene>
<dbReference type="InterPro" id="IPR013097">
    <property type="entry name" value="Dabb"/>
</dbReference>
<dbReference type="SUPFAM" id="SSF54909">
    <property type="entry name" value="Dimeric alpha+beta barrel"/>
    <property type="match status" value="1"/>
</dbReference>
<dbReference type="AlphaFoldDB" id="A0A378XB98"/>
<dbReference type="Pfam" id="PF07876">
    <property type="entry name" value="Dabb"/>
    <property type="match status" value="1"/>
</dbReference>
<evidence type="ECO:0000313" key="3">
    <source>
        <dbReference type="EMBL" id="QPT40411.1"/>
    </source>
</evidence>
<evidence type="ECO:0000313" key="4">
    <source>
        <dbReference type="EMBL" id="SUA51012.1"/>
    </source>
</evidence>
<dbReference type="Proteomes" id="UP000254603">
    <property type="component" value="Unassembled WGS sequence"/>
</dbReference>
<keyword evidence="6" id="KW-1185">Reference proteome</keyword>
<dbReference type="STRING" id="1122619.GCA_000373745_01005"/>
<dbReference type="InterPro" id="IPR044662">
    <property type="entry name" value="HS1/DABB1-like"/>
</dbReference>
<dbReference type="EMBL" id="CP065725">
    <property type="protein sequence ID" value="QPT40411.1"/>
    <property type="molecule type" value="Genomic_DNA"/>
</dbReference>
<dbReference type="Proteomes" id="UP000594903">
    <property type="component" value="Chromosome"/>
</dbReference>